<evidence type="ECO:0000313" key="1">
    <source>
        <dbReference type="EMBL" id="SDG32551.1"/>
    </source>
</evidence>
<evidence type="ECO:0000313" key="2">
    <source>
        <dbReference type="Proteomes" id="UP000199708"/>
    </source>
</evidence>
<keyword evidence="2" id="KW-1185">Reference proteome</keyword>
<dbReference type="Proteomes" id="UP000199708">
    <property type="component" value="Unassembled WGS sequence"/>
</dbReference>
<accession>A0A1G7TBH5</accession>
<dbReference type="EMBL" id="FNCK01000005">
    <property type="protein sequence ID" value="SDG32551.1"/>
    <property type="molecule type" value="Genomic_DNA"/>
</dbReference>
<proteinExistence type="predicted"/>
<reference evidence="1 2" key="1">
    <citation type="submission" date="2016-10" db="EMBL/GenBank/DDBJ databases">
        <authorList>
            <person name="de Groot N.N."/>
        </authorList>
    </citation>
    <scope>NUCLEOTIDE SEQUENCE [LARGE SCALE GENOMIC DNA]</scope>
    <source>
        <strain evidence="1 2">ATCC BAA-466</strain>
    </source>
</reference>
<name>A0A1G7TBH5_9LACT</name>
<organism evidence="1 2">
    <name type="scientific">Facklamia miroungae</name>
    <dbReference type="NCBI Taxonomy" id="120956"/>
    <lineage>
        <taxon>Bacteria</taxon>
        <taxon>Bacillati</taxon>
        <taxon>Bacillota</taxon>
        <taxon>Bacilli</taxon>
        <taxon>Lactobacillales</taxon>
        <taxon>Aerococcaceae</taxon>
        <taxon>Facklamia</taxon>
    </lineage>
</organism>
<sequence length="39" mass="4469">MLPDKNVSFKEFIKGIRELGIMIHLRFGRSQSGNIKGHN</sequence>
<protein>
    <submittedName>
        <fullName evidence="1">Uncharacterized protein</fullName>
    </submittedName>
</protein>
<gene>
    <name evidence="1" type="ORF">SAMN05421791_10576</name>
</gene>
<dbReference type="AlphaFoldDB" id="A0A1G7TBH5"/>